<organism evidence="1 2">
    <name type="scientific">Linum tenue</name>
    <dbReference type="NCBI Taxonomy" id="586396"/>
    <lineage>
        <taxon>Eukaryota</taxon>
        <taxon>Viridiplantae</taxon>
        <taxon>Streptophyta</taxon>
        <taxon>Embryophyta</taxon>
        <taxon>Tracheophyta</taxon>
        <taxon>Spermatophyta</taxon>
        <taxon>Magnoliopsida</taxon>
        <taxon>eudicotyledons</taxon>
        <taxon>Gunneridae</taxon>
        <taxon>Pentapetalae</taxon>
        <taxon>rosids</taxon>
        <taxon>fabids</taxon>
        <taxon>Malpighiales</taxon>
        <taxon>Linaceae</taxon>
        <taxon>Linum</taxon>
    </lineage>
</organism>
<comment type="caution">
    <text evidence="1">The sequence shown here is derived from an EMBL/GenBank/DDBJ whole genome shotgun (WGS) entry which is preliminary data.</text>
</comment>
<keyword evidence="2" id="KW-1185">Reference proteome</keyword>
<proteinExistence type="predicted"/>
<accession>A0AAV0RUJ8</accession>
<protein>
    <submittedName>
        <fullName evidence="1">Uncharacterized protein</fullName>
    </submittedName>
</protein>
<dbReference type="AlphaFoldDB" id="A0AAV0RUJ8"/>
<dbReference type="Proteomes" id="UP001154282">
    <property type="component" value="Unassembled WGS sequence"/>
</dbReference>
<evidence type="ECO:0000313" key="2">
    <source>
        <dbReference type="Proteomes" id="UP001154282"/>
    </source>
</evidence>
<gene>
    <name evidence="1" type="ORF">LITE_LOCUS49853</name>
</gene>
<dbReference type="EMBL" id="CAMGYJ010000011">
    <property type="protein sequence ID" value="CAI0560926.1"/>
    <property type="molecule type" value="Genomic_DNA"/>
</dbReference>
<sequence>MNTRRTRRRRRKDRLSRHTLSWLGGWPEKWRSRCARGTGGR</sequence>
<name>A0AAV0RUJ8_9ROSI</name>
<reference evidence="1" key="1">
    <citation type="submission" date="2022-08" db="EMBL/GenBank/DDBJ databases">
        <authorList>
            <person name="Gutierrez-Valencia J."/>
        </authorList>
    </citation>
    <scope>NUCLEOTIDE SEQUENCE</scope>
</reference>
<evidence type="ECO:0000313" key="1">
    <source>
        <dbReference type="EMBL" id="CAI0560926.1"/>
    </source>
</evidence>